<dbReference type="EMBL" id="AKWD02000001">
    <property type="protein sequence ID" value="EMO55957.1"/>
    <property type="molecule type" value="Genomic_DNA"/>
</dbReference>
<comment type="caution">
    <text evidence="2">The sequence shown here is derived from an EMBL/GenBank/DDBJ whole genome shotgun (WGS) entry which is preliminary data.</text>
</comment>
<keyword evidence="1" id="KW-1133">Transmembrane helix</keyword>
<keyword evidence="1" id="KW-0812">Transmembrane</keyword>
<feature type="transmembrane region" description="Helical" evidence="1">
    <location>
        <begin position="38"/>
        <end position="61"/>
    </location>
</feature>
<evidence type="ECO:0000256" key="1">
    <source>
        <dbReference type="SAM" id="Phobius"/>
    </source>
</evidence>
<protein>
    <submittedName>
        <fullName evidence="2">Uncharacterized protein</fullName>
    </submittedName>
</protein>
<gene>
    <name evidence="2" type="ORF">LEP1GSC172_2444</name>
</gene>
<dbReference type="AlphaFoldDB" id="M6VEP8"/>
<proteinExistence type="predicted"/>
<feature type="transmembrane region" description="Helical" evidence="1">
    <location>
        <begin position="12"/>
        <end position="32"/>
    </location>
</feature>
<name>M6VEP8_9LEPT</name>
<organism evidence="2 3">
    <name type="scientific">Leptospira noguchii</name>
    <dbReference type="NCBI Taxonomy" id="28182"/>
    <lineage>
        <taxon>Bacteria</taxon>
        <taxon>Pseudomonadati</taxon>
        <taxon>Spirochaetota</taxon>
        <taxon>Spirochaetia</taxon>
        <taxon>Leptospirales</taxon>
        <taxon>Leptospiraceae</taxon>
        <taxon>Leptospira</taxon>
    </lineage>
</organism>
<accession>M6VEP8</accession>
<evidence type="ECO:0000313" key="3">
    <source>
        <dbReference type="Proteomes" id="UP000012112"/>
    </source>
</evidence>
<keyword evidence="1" id="KW-0472">Membrane</keyword>
<sequence>MQNISKKSKEILFFCGKVFFVCALCSFSVFLFGSSTFILFAFSFRFLLNLFLFSLLSLFIFEL</sequence>
<dbReference type="Proteomes" id="UP000012112">
    <property type="component" value="Unassembled WGS sequence"/>
</dbReference>
<evidence type="ECO:0000313" key="2">
    <source>
        <dbReference type="EMBL" id="EMO55957.1"/>
    </source>
</evidence>
<reference evidence="2 3" key="1">
    <citation type="submission" date="2013-01" db="EMBL/GenBank/DDBJ databases">
        <authorList>
            <person name="Harkins D.M."/>
            <person name="Durkin A.S."/>
            <person name="Brinkac L.M."/>
            <person name="Haft D.H."/>
            <person name="Selengut J.D."/>
            <person name="Sanka R."/>
            <person name="DePew J."/>
            <person name="Purushe J."/>
            <person name="Matthias M.A."/>
            <person name="Vinetz J.M."/>
            <person name="Sutton G.G."/>
            <person name="Nierman W.C."/>
            <person name="Fouts D.E."/>
        </authorList>
    </citation>
    <scope>NUCLEOTIDE SEQUENCE [LARGE SCALE GENOMIC DNA]</scope>
    <source>
        <strain evidence="2 3">HAI1536</strain>
    </source>
</reference>